<gene>
    <name evidence="2" type="ORF">GWR20_02450</name>
</gene>
<evidence type="ECO:0000256" key="1">
    <source>
        <dbReference type="SAM" id="MobiDB-lite"/>
    </source>
</evidence>
<comment type="caution">
    <text evidence="2">The sequence shown here is derived from an EMBL/GenBank/DDBJ whole genome shotgun (WGS) entry which is preliminary data.</text>
</comment>
<keyword evidence="2" id="KW-0808">Transferase</keyword>
<dbReference type="AlphaFoldDB" id="A0A7K3L6I9"/>
<dbReference type="SUPFAM" id="SSF89796">
    <property type="entry name" value="CoA-transferase family III (CaiB/BaiF)"/>
    <property type="match status" value="1"/>
</dbReference>
<name>A0A7K3L6I9_9MYCO</name>
<dbReference type="InterPro" id="IPR023606">
    <property type="entry name" value="CoA-Trfase_III_dom_1_sf"/>
</dbReference>
<dbReference type="InterPro" id="IPR003673">
    <property type="entry name" value="CoA-Trfase_fam_III"/>
</dbReference>
<dbReference type="Pfam" id="PF02515">
    <property type="entry name" value="CoA_transf_3"/>
    <property type="match status" value="1"/>
</dbReference>
<proteinExistence type="predicted"/>
<protein>
    <submittedName>
        <fullName evidence="2">CoA transferase</fullName>
    </submittedName>
</protein>
<dbReference type="InterPro" id="IPR050509">
    <property type="entry name" value="CoA-transferase_III"/>
</dbReference>
<dbReference type="InterPro" id="IPR044855">
    <property type="entry name" value="CoA-Trfase_III_dom3_sf"/>
</dbReference>
<evidence type="ECO:0000313" key="2">
    <source>
        <dbReference type="EMBL" id="NDJ88024.1"/>
    </source>
</evidence>
<dbReference type="Gene3D" id="3.30.1540.10">
    <property type="entry name" value="formyl-coa transferase, domain 3"/>
    <property type="match status" value="1"/>
</dbReference>
<dbReference type="RefSeq" id="WP_112683789.1">
    <property type="nucleotide sequence ID" value="NZ_JAACYR010000005.1"/>
</dbReference>
<feature type="region of interest" description="Disordered" evidence="1">
    <location>
        <begin position="333"/>
        <end position="353"/>
    </location>
</feature>
<dbReference type="Gene3D" id="3.40.50.10540">
    <property type="entry name" value="Crotonobetainyl-coa:carnitine coa-transferase, domain 1"/>
    <property type="match status" value="1"/>
</dbReference>
<dbReference type="PANTHER" id="PTHR48228:SF5">
    <property type="entry name" value="ALPHA-METHYLACYL-COA RACEMASE"/>
    <property type="match status" value="1"/>
</dbReference>
<accession>A0A7K3L6I9</accession>
<sequence>MTQGSGPLTGVRVIEIAGLGAGPYAAMLLADLGADVIRVDRPGTRSASPEKYALSRGRRSIIIDLKKPDGLAALLTLVQQADLMFEGFRPGVAEKLGFGPATCLERNPALVYGRMTGWGQDGPMAQMAGHDLNYLGLTGALQLLARPGGQPASPPGFIADFGGGGLMLAFGLVCALLESRSTGVGQVVDAAMVDGVASLTTLVHAMMAQGRWREPPGTNFCDGGAPYYDSYETSDGGYVAVAPIEPQFYGIMVDKLGLALEELPDRDDPANWPELKRRFAGIFRSRTRAHWAELFDGSDACVTPVLSFTEAVAHPHNVARMTYPTAFGVRQPTPAPRFGRNPGSISGPPPLPGEHSREVLADWGFAEPDIHRLIDAGAVVGSP</sequence>
<dbReference type="EMBL" id="JAACYR010000005">
    <property type="protein sequence ID" value="NDJ88024.1"/>
    <property type="molecule type" value="Genomic_DNA"/>
</dbReference>
<dbReference type="Proteomes" id="UP000466523">
    <property type="component" value="Unassembled WGS sequence"/>
</dbReference>
<dbReference type="GO" id="GO:0016740">
    <property type="term" value="F:transferase activity"/>
    <property type="evidence" value="ECO:0007669"/>
    <property type="project" value="UniProtKB-KW"/>
</dbReference>
<evidence type="ECO:0000313" key="3">
    <source>
        <dbReference type="Proteomes" id="UP000466523"/>
    </source>
</evidence>
<dbReference type="PANTHER" id="PTHR48228">
    <property type="entry name" value="SUCCINYL-COA--D-CITRAMALATE COA-TRANSFERASE"/>
    <property type="match status" value="1"/>
</dbReference>
<organism evidence="2 3">
    <name type="scientific">Mycolicibacter kumamotonensis</name>
    <dbReference type="NCBI Taxonomy" id="354243"/>
    <lineage>
        <taxon>Bacteria</taxon>
        <taxon>Bacillati</taxon>
        <taxon>Actinomycetota</taxon>
        <taxon>Actinomycetes</taxon>
        <taxon>Mycobacteriales</taxon>
        <taxon>Mycobacteriaceae</taxon>
        <taxon>Mycolicibacter</taxon>
    </lineage>
</organism>
<reference evidence="2 3" key="1">
    <citation type="submission" date="2020-01" db="EMBL/GenBank/DDBJ databases">
        <authorList>
            <person name="Sanchez-Estrada R."/>
            <person name="Gonzalez-Y-Merchand J.A."/>
            <person name="Rivera-Gutierrez S."/>
        </authorList>
    </citation>
    <scope>NUCLEOTIDE SEQUENCE [LARGE SCALE GENOMIC DNA]</scope>
    <source>
        <strain evidence="2 3">CST 7247</strain>
    </source>
</reference>